<dbReference type="OrthoDB" id="2153609at2759"/>
<dbReference type="PROSITE" id="PS50297">
    <property type="entry name" value="ANK_REP_REGION"/>
    <property type="match status" value="2"/>
</dbReference>
<dbReference type="PROSITE" id="PS00118">
    <property type="entry name" value="PA2_HIS"/>
    <property type="match status" value="1"/>
</dbReference>
<keyword evidence="3" id="KW-0808">Transferase</keyword>
<feature type="domain" description="RING-type" evidence="14">
    <location>
        <begin position="780"/>
        <end position="1016"/>
    </location>
</feature>
<feature type="region of interest" description="Disordered" evidence="12">
    <location>
        <begin position="1"/>
        <end position="28"/>
    </location>
</feature>
<dbReference type="SMART" id="SM00547">
    <property type="entry name" value="ZnF_RBZ"/>
    <property type="match status" value="2"/>
</dbReference>
<evidence type="ECO:0000259" key="14">
    <source>
        <dbReference type="PROSITE" id="PS51873"/>
    </source>
</evidence>
<comment type="subcellular location">
    <subcellularLocation>
        <location evidence="1">Secreted</location>
    </subcellularLocation>
</comment>
<organism evidence="15 16">
    <name type="scientific">Thecamonas trahens ATCC 50062</name>
    <dbReference type="NCBI Taxonomy" id="461836"/>
    <lineage>
        <taxon>Eukaryota</taxon>
        <taxon>Apusozoa</taxon>
        <taxon>Apusomonadida</taxon>
        <taxon>Apusomonadidae</taxon>
        <taxon>Thecamonas</taxon>
    </lineage>
</organism>
<evidence type="ECO:0000256" key="8">
    <source>
        <dbReference type="ARBA" id="ARBA00022833"/>
    </source>
</evidence>
<dbReference type="InterPro" id="IPR044066">
    <property type="entry name" value="TRIAD_supradom"/>
</dbReference>
<evidence type="ECO:0000256" key="7">
    <source>
        <dbReference type="ARBA" id="ARBA00022786"/>
    </source>
</evidence>
<evidence type="ECO:0000256" key="1">
    <source>
        <dbReference type="ARBA" id="ARBA00004613"/>
    </source>
</evidence>
<dbReference type="Gene3D" id="1.25.40.20">
    <property type="entry name" value="Ankyrin repeat-containing domain"/>
    <property type="match status" value="2"/>
</dbReference>
<dbReference type="InterPro" id="IPR033113">
    <property type="entry name" value="PLA2_histidine"/>
</dbReference>
<keyword evidence="7" id="KW-0833">Ubl conjugation pathway</keyword>
<evidence type="ECO:0000313" key="16">
    <source>
        <dbReference type="Proteomes" id="UP000054408"/>
    </source>
</evidence>
<dbReference type="PROSITE" id="PS50199">
    <property type="entry name" value="ZF_RANBP2_2"/>
    <property type="match status" value="1"/>
</dbReference>
<evidence type="ECO:0000256" key="3">
    <source>
        <dbReference type="ARBA" id="ARBA00022679"/>
    </source>
</evidence>
<keyword evidence="9 10" id="KW-0040">ANK repeat</keyword>
<feature type="repeat" description="ANK" evidence="10">
    <location>
        <begin position="609"/>
        <end position="634"/>
    </location>
</feature>
<evidence type="ECO:0000256" key="2">
    <source>
        <dbReference type="ARBA" id="ARBA00022525"/>
    </source>
</evidence>
<keyword evidence="5" id="KW-0677">Repeat</keyword>
<feature type="compositionally biased region" description="Low complexity" evidence="12">
    <location>
        <begin position="434"/>
        <end position="451"/>
    </location>
</feature>
<dbReference type="SUPFAM" id="SSF48403">
    <property type="entry name" value="Ankyrin repeat"/>
    <property type="match status" value="1"/>
</dbReference>
<dbReference type="PANTHER" id="PTHR24161">
    <property type="entry name" value="ANK_REP_REGION DOMAIN-CONTAINING PROTEIN-RELATED"/>
    <property type="match status" value="1"/>
</dbReference>
<gene>
    <name evidence="15" type="ORF">AMSG_02997</name>
</gene>
<evidence type="ECO:0000256" key="9">
    <source>
        <dbReference type="ARBA" id="ARBA00023043"/>
    </source>
</evidence>
<evidence type="ECO:0000259" key="13">
    <source>
        <dbReference type="PROSITE" id="PS50199"/>
    </source>
</evidence>
<keyword evidence="2" id="KW-0964">Secreted</keyword>
<dbReference type="GO" id="GO:0016740">
    <property type="term" value="F:transferase activity"/>
    <property type="evidence" value="ECO:0007669"/>
    <property type="project" value="UniProtKB-KW"/>
</dbReference>
<evidence type="ECO:0000256" key="5">
    <source>
        <dbReference type="ARBA" id="ARBA00022737"/>
    </source>
</evidence>
<keyword evidence="16" id="KW-1185">Reference proteome</keyword>
<dbReference type="PROSITE" id="PS01358">
    <property type="entry name" value="ZF_RANBP2_1"/>
    <property type="match status" value="1"/>
</dbReference>
<dbReference type="Proteomes" id="UP000054408">
    <property type="component" value="Unassembled WGS sequence"/>
</dbReference>
<dbReference type="InterPro" id="IPR001876">
    <property type="entry name" value="Znf_RanBP2"/>
</dbReference>
<dbReference type="Pfam" id="PF12796">
    <property type="entry name" value="Ank_2"/>
    <property type="match status" value="1"/>
</dbReference>
<keyword evidence="6 11" id="KW-0863">Zinc-finger</keyword>
<dbReference type="PROSITE" id="PS50088">
    <property type="entry name" value="ANK_REPEAT"/>
    <property type="match status" value="2"/>
</dbReference>
<evidence type="ECO:0000256" key="10">
    <source>
        <dbReference type="PROSITE-ProRule" id="PRU00023"/>
    </source>
</evidence>
<dbReference type="STRING" id="461836.A0A0L0D318"/>
<dbReference type="RefSeq" id="XP_013760340.1">
    <property type="nucleotide sequence ID" value="XM_013904886.1"/>
</dbReference>
<dbReference type="GO" id="GO:0005576">
    <property type="term" value="C:extracellular region"/>
    <property type="evidence" value="ECO:0007669"/>
    <property type="project" value="UniProtKB-SubCell"/>
</dbReference>
<sequence>MDFTGFTYTRGTPAEQDGGASGGQGEDALPFGFVRDGEEGVEWTCPSCTLVNTNNPSSCEACNTVRPGIGWQCAACTFLNPFSQEASCQMCGTAKPKSNIERFNAILPATERAVKRSFKALSIEVDIEKANAVYSPRASDALRTDLLTPQTAAARTAFRDATDHSIDQSTFILVGAVARNDINAVRDILAKSTHALHPRPASETLIDASSWVSSISTASSGVGQANGADALRGEPSAFNNPAPSNYGAGLAGTWVPPIPTTEDEGAWVVFNTSDALYADSFEIYETFGPGSVALIQVWDGYEYLTVWSAEDDSDAPAAPGDAARLNVIELTTRPSFLASRYRVELAPGIAAGIDAIRVVGKRPRPGFTDAKLHFDIWQRSPLMVACKSGNLAIGAYMLGMGADPSRKSMFGYNALDWVAYNLRAALRAGPPSVRASSSSGLASSSGPAFGSEPDPASKGKEDDAPASTPTAQSSEAPGLYLELMHVLLSQVGLHSVYTSSPGGDEYARNSLGDTLLHFVIENEMLDVLDILLTFPDTFRMNLANARGVTPEDMRKSPAVAAAIQTALDKASAPYGGTLADAVRDAKVPAAIVERLARSDMNAVTRADERGMTPLHHAAKAGAVAKASVLMKRGALPLEYDAYGNTPLALAAKGGHVAIVAMMLARPSVGRRLSVPREVPSSSIDPTTLPNTGAAHAWRNANGDTVLHAAARSGSVDVARLILAYQWSWQWVEAANNQGLRPVDLIDADAAHMLDAFNEANYKASKASGLASPRPLSAHGEPALCAVCFMPSPDGELAYECECQLGVCVACFGHMAQTAVNQGQLVKCCNQRCGQPVNLAVLRKFLSIDAVLRVVAISINEGVTVAKAFRHVCNVCERVNDLRPVMEGETARFQCTHCGVASCSVCSQVYPVTALSGTAELGSISQLDRGIHAPCEEKFRGLKNFRRLQDELHECGMRRCPDPNCAVAGLKDERCCHLHCPCGYDYCFVCGRRNFVKPDGSTVSVGSHATYTYDNWKDDPSWCMMYLHHLANIDPRVAELGCGTADCRPNGSCPNDSVCRVERDTFVMSLQGTIRGRCAILHLMREMGKEAFVAMLDRFEFRDMINHLYFYNSFPWDSPDIPLWWSFEPEEVREWYSQRIRWFVLPDKLEAYKELAGPECDKYPLGNANDGGGGIDTRT</sequence>
<dbReference type="eggNOG" id="KOG4177">
    <property type="taxonomic scope" value="Eukaryota"/>
</dbReference>
<reference evidence="15 16" key="1">
    <citation type="submission" date="2010-05" db="EMBL/GenBank/DDBJ databases">
        <title>The Genome Sequence of Thecamonas trahens ATCC 50062.</title>
        <authorList>
            <consortium name="The Broad Institute Genome Sequencing Platform"/>
            <person name="Russ C."/>
            <person name="Cuomo C."/>
            <person name="Shea T."/>
            <person name="Young S.K."/>
            <person name="Zeng Q."/>
            <person name="Koehrsen M."/>
            <person name="Haas B."/>
            <person name="Borodovsky M."/>
            <person name="Guigo R."/>
            <person name="Alvarado L."/>
            <person name="Berlin A."/>
            <person name="Bochicchio J."/>
            <person name="Borenstein D."/>
            <person name="Chapman S."/>
            <person name="Chen Z."/>
            <person name="Freedman E."/>
            <person name="Gellesch M."/>
            <person name="Goldberg J."/>
            <person name="Griggs A."/>
            <person name="Gujja S."/>
            <person name="Heilman E."/>
            <person name="Heiman D."/>
            <person name="Hepburn T."/>
            <person name="Howarth C."/>
            <person name="Jen D."/>
            <person name="Larson L."/>
            <person name="Mehta T."/>
            <person name="Park D."/>
            <person name="Pearson M."/>
            <person name="Roberts A."/>
            <person name="Saif S."/>
            <person name="Shenoy N."/>
            <person name="Sisk P."/>
            <person name="Stolte C."/>
            <person name="Sykes S."/>
            <person name="Thomson T."/>
            <person name="Walk T."/>
            <person name="White J."/>
            <person name="Yandava C."/>
            <person name="Burger G."/>
            <person name="Gray M.W."/>
            <person name="Holland P.W.H."/>
            <person name="King N."/>
            <person name="Lang F.B.F."/>
            <person name="Roger A.J."/>
            <person name="Ruiz-Trillo I."/>
            <person name="Lander E."/>
            <person name="Nusbaum C."/>
        </authorList>
    </citation>
    <scope>NUCLEOTIDE SEQUENCE [LARGE SCALE GENOMIC DNA]</scope>
    <source>
        <strain evidence="15 16">ATCC 50062</strain>
    </source>
</reference>
<dbReference type="InterPro" id="IPR036770">
    <property type="entry name" value="Ankyrin_rpt-contain_sf"/>
</dbReference>
<dbReference type="Pfam" id="PF00023">
    <property type="entry name" value="Ank"/>
    <property type="match status" value="1"/>
</dbReference>
<accession>A0A0L0D318</accession>
<evidence type="ECO:0000256" key="11">
    <source>
        <dbReference type="PROSITE-ProRule" id="PRU00322"/>
    </source>
</evidence>
<dbReference type="EMBL" id="GL349443">
    <property type="protein sequence ID" value="KNC46561.1"/>
    <property type="molecule type" value="Genomic_DNA"/>
</dbReference>
<feature type="domain" description="RanBP2-type" evidence="13">
    <location>
        <begin position="38"/>
        <end position="68"/>
    </location>
</feature>
<dbReference type="PANTHER" id="PTHR24161:SF85">
    <property type="entry name" value="PALMITOYLTRANSFERASE HIP14"/>
    <property type="match status" value="1"/>
</dbReference>
<keyword evidence="4" id="KW-0479">Metal-binding</keyword>
<dbReference type="InterPro" id="IPR002110">
    <property type="entry name" value="Ankyrin_rpt"/>
</dbReference>
<dbReference type="GO" id="GO:0008270">
    <property type="term" value="F:zinc ion binding"/>
    <property type="evidence" value="ECO:0007669"/>
    <property type="project" value="UniProtKB-KW"/>
</dbReference>
<evidence type="ECO:0000313" key="15">
    <source>
        <dbReference type="EMBL" id="KNC46561.1"/>
    </source>
</evidence>
<name>A0A0L0D318_THETB</name>
<evidence type="ECO:0000256" key="6">
    <source>
        <dbReference type="ARBA" id="ARBA00022771"/>
    </source>
</evidence>
<feature type="repeat" description="ANK" evidence="10">
    <location>
        <begin position="701"/>
        <end position="722"/>
    </location>
</feature>
<evidence type="ECO:0000256" key="4">
    <source>
        <dbReference type="ARBA" id="ARBA00022723"/>
    </source>
</evidence>
<proteinExistence type="predicted"/>
<dbReference type="CDD" id="cd20336">
    <property type="entry name" value="Rcat_RBR"/>
    <property type="match status" value="1"/>
</dbReference>
<dbReference type="GeneID" id="25562639"/>
<dbReference type="AlphaFoldDB" id="A0A0L0D318"/>
<feature type="region of interest" description="Disordered" evidence="12">
    <location>
        <begin position="434"/>
        <end position="473"/>
    </location>
</feature>
<dbReference type="PROSITE" id="PS51873">
    <property type="entry name" value="TRIAD"/>
    <property type="match status" value="1"/>
</dbReference>
<protein>
    <submittedName>
        <fullName evidence="15">Uncharacterized protein</fullName>
    </submittedName>
</protein>
<feature type="compositionally biased region" description="Polar residues" evidence="12">
    <location>
        <begin position="1"/>
        <end position="10"/>
    </location>
</feature>
<dbReference type="Gene3D" id="2.30.30.380">
    <property type="entry name" value="Zn-finger domain of Sec23/24"/>
    <property type="match status" value="2"/>
</dbReference>
<keyword evidence="8" id="KW-0862">Zinc</keyword>
<dbReference type="SMART" id="SM00248">
    <property type="entry name" value="ANK"/>
    <property type="match status" value="5"/>
</dbReference>
<dbReference type="SUPFAM" id="SSF57850">
    <property type="entry name" value="RING/U-box"/>
    <property type="match status" value="1"/>
</dbReference>
<evidence type="ECO:0000256" key="12">
    <source>
        <dbReference type="SAM" id="MobiDB-lite"/>
    </source>
</evidence>